<dbReference type="Proteomes" id="UP000610558">
    <property type="component" value="Unassembled WGS sequence"/>
</dbReference>
<dbReference type="EMBL" id="JACXLD010000001">
    <property type="protein sequence ID" value="MBD2857415.1"/>
    <property type="molecule type" value="Genomic_DNA"/>
</dbReference>
<keyword evidence="1" id="KW-0732">Signal</keyword>
<keyword evidence="3" id="KW-1185">Reference proteome</keyword>
<sequence length="148" mass="16320">MNFFNAQGPMKYRLSTSSRFSALLALFLAVSACSSQPKTTTSAGEFVPQVRSGGIKLFSYTEKMIMPKVGPIHQVADPQAEAARRAKYLPATQLQAAQIRLNRDERLKSFCPNGYTEIEKYAVLDEIVIRGECQYTEDLAAKSSGTSD</sequence>
<dbReference type="RefSeq" id="WP_190761670.1">
    <property type="nucleotide sequence ID" value="NZ_JACXLD010000001.1"/>
</dbReference>
<organism evidence="2 3">
    <name type="scientific">Spongiibacter pelagi</name>
    <dbReference type="NCBI Taxonomy" id="2760804"/>
    <lineage>
        <taxon>Bacteria</taxon>
        <taxon>Pseudomonadati</taxon>
        <taxon>Pseudomonadota</taxon>
        <taxon>Gammaproteobacteria</taxon>
        <taxon>Cellvibrionales</taxon>
        <taxon>Spongiibacteraceae</taxon>
        <taxon>Spongiibacter</taxon>
    </lineage>
</organism>
<name>A0A927BXL4_9GAMM</name>
<feature type="chain" id="PRO_5038071656" description="Lipoprotein" evidence="1">
    <location>
        <begin position="36"/>
        <end position="148"/>
    </location>
</feature>
<reference evidence="2" key="1">
    <citation type="submission" date="2020-09" db="EMBL/GenBank/DDBJ databases">
        <authorList>
            <person name="Yoon J.-W."/>
        </authorList>
    </citation>
    <scope>NUCLEOTIDE SEQUENCE</scope>
    <source>
        <strain evidence="2">KMU-158</strain>
    </source>
</reference>
<evidence type="ECO:0000313" key="2">
    <source>
        <dbReference type="EMBL" id="MBD2857415.1"/>
    </source>
</evidence>
<evidence type="ECO:0008006" key="4">
    <source>
        <dbReference type="Google" id="ProtNLM"/>
    </source>
</evidence>
<comment type="caution">
    <text evidence="2">The sequence shown here is derived from an EMBL/GenBank/DDBJ whole genome shotgun (WGS) entry which is preliminary data.</text>
</comment>
<feature type="signal peptide" evidence="1">
    <location>
        <begin position="1"/>
        <end position="35"/>
    </location>
</feature>
<evidence type="ECO:0000313" key="3">
    <source>
        <dbReference type="Proteomes" id="UP000610558"/>
    </source>
</evidence>
<dbReference type="AlphaFoldDB" id="A0A927BXL4"/>
<accession>A0A927BXL4</accession>
<proteinExistence type="predicted"/>
<evidence type="ECO:0000256" key="1">
    <source>
        <dbReference type="SAM" id="SignalP"/>
    </source>
</evidence>
<protein>
    <recommendedName>
        <fullName evidence="4">Lipoprotein</fullName>
    </recommendedName>
</protein>
<gene>
    <name evidence="2" type="ORF">IB286_00250</name>
</gene>